<proteinExistence type="predicted"/>
<dbReference type="InterPro" id="IPR006656">
    <property type="entry name" value="Mopterin_OxRdtase"/>
</dbReference>
<dbReference type="Pfam" id="PF00384">
    <property type="entry name" value="Molybdopterin"/>
    <property type="match status" value="1"/>
</dbReference>
<evidence type="ECO:0000256" key="2">
    <source>
        <dbReference type="ARBA" id="ARBA00023004"/>
    </source>
</evidence>
<dbReference type="PANTHER" id="PTHR43105:SF10">
    <property type="entry name" value="NADH-QUINONE OXIDOREDUCTASE SUBUNIT G"/>
    <property type="match status" value="1"/>
</dbReference>
<dbReference type="AlphaFoldDB" id="A0A5B8VJ43"/>
<protein>
    <submittedName>
        <fullName evidence="5">Molybdopterin-dependent oxidoreductase</fullName>
    </submittedName>
</protein>
<evidence type="ECO:0000313" key="5">
    <source>
        <dbReference type="EMBL" id="QEC71329.1"/>
    </source>
</evidence>
<dbReference type="SUPFAM" id="SSF53706">
    <property type="entry name" value="Formate dehydrogenase/DMSO reductase, domains 1-3"/>
    <property type="match status" value="1"/>
</dbReference>
<accession>A0A5B8VJ43</accession>
<evidence type="ECO:0000259" key="4">
    <source>
        <dbReference type="Pfam" id="PF00384"/>
    </source>
</evidence>
<keyword evidence="3" id="KW-0411">Iron-sulfur</keyword>
<dbReference type="InterPro" id="IPR050123">
    <property type="entry name" value="Prok_molybdopt-oxidoreductase"/>
</dbReference>
<keyword evidence="1" id="KW-0479">Metal-binding</keyword>
<dbReference type="KEGG" id="agi:FSB73_06215"/>
<feature type="domain" description="Molybdopterin oxidoreductase" evidence="4">
    <location>
        <begin position="37"/>
        <end position="116"/>
    </location>
</feature>
<dbReference type="GO" id="GO:0046872">
    <property type="term" value="F:metal ion binding"/>
    <property type="evidence" value="ECO:0007669"/>
    <property type="project" value="UniProtKB-KW"/>
</dbReference>
<dbReference type="PANTHER" id="PTHR43105">
    <property type="entry name" value="RESPIRATORY NITRATE REDUCTASE"/>
    <property type="match status" value="1"/>
</dbReference>
<sequence length="135" mass="15114">MACRVKICQYRWQYQALHRSSATGLMASFGCDGPVASYADIDEAALLCLYGHNVAEVQTVLWERMLTAKKKNGGRIIVFDPRKTPTVTQGADLHIQLKVGTNVALMNGIIHLLIKNDWINLEFVERHTVGFKALK</sequence>
<evidence type="ECO:0000313" key="6">
    <source>
        <dbReference type="Proteomes" id="UP000321291"/>
    </source>
</evidence>
<dbReference type="PROSITE" id="PS51257">
    <property type="entry name" value="PROKAR_LIPOPROTEIN"/>
    <property type="match status" value="1"/>
</dbReference>
<name>A0A5B8VJ43_9BACT</name>
<reference evidence="5 6" key="1">
    <citation type="journal article" date="2017" name="Int. J. Syst. Evol. Microbiol.">
        <title>Arachidicoccus ginsenosidivorans sp. nov., with ginsenoside-converting activity isolated from ginseng cultivating soil.</title>
        <authorList>
            <person name="Siddiqi M.Z."/>
            <person name="Aslam Z."/>
            <person name="Im W.T."/>
        </authorList>
    </citation>
    <scope>NUCLEOTIDE SEQUENCE [LARGE SCALE GENOMIC DNA]</scope>
    <source>
        <strain evidence="5 6">Gsoil 809</strain>
    </source>
</reference>
<dbReference type="Gene3D" id="3.40.228.10">
    <property type="entry name" value="Dimethylsulfoxide Reductase, domain 2"/>
    <property type="match status" value="1"/>
</dbReference>
<organism evidence="5 6">
    <name type="scientific">Arachidicoccus ginsenosidivorans</name>
    <dbReference type="NCBI Taxonomy" id="496057"/>
    <lineage>
        <taxon>Bacteria</taxon>
        <taxon>Pseudomonadati</taxon>
        <taxon>Bacteroidota</taxon>
        <taxon>Chitinophagia</taxon>
        <taxon>Chitinophagales</taxon>
        <taxon>Chitinophagaceae</taxon>
        <taxon>Arachidicoccus</taxon>
    </lineage>
</organism>
<gene>
    <name evidence="5" type="ORF">FSB73_06215</name>
</gene>
<dbReference type="Proteomes" id="UP000321291">
    <property type="component" value="Chromosome"/>
</dbReference>
<evidence type="ECO:0000256" key="3">
    <source>
        <dbReference type="ARBA" id="ARBA00023014"/>
    </source>
</evidence>
<keyword evidence="6" id="KW-1185">Reference proteome</keyword>
<dbReference type="GO" id="GO:0051536">
    <property type="term" value="F:iron-sulfur cluster binding"/>
    <property type="evidence" value="ECO:0007669"/>
    <property type="project" value="UniProtKB-KW"/>
</dbReference>
<dbReference type="GO" id="GO:0016491">
    <property type="term" value="F:oxidoreductase activity"/>
    <property type="evidence" value="ECO:0007669"/>
    <property type="project" value="InterPro"/>
</dbReference>
<dbReference type="EMBL" id="CP042434">
    <property type="protein sequence ID" value="QEC71329.1"/>
    <property type="molecule type" value="Genomic_DNA"/>
</dbReference>
<keyword evidence="2" id="KW-0408">Iron</keyword>
<evidence type="ECO:0000256" key="1">
    <source>
        <dbReference type="ARBA" id="ARBA00022723"/>
    </source>
</evidence>